<dbReference type="InterPro" id="IPR011009">
    <property type="entry name" value="Kinase-like_dom_sf"/>
</dbReference>
<evidence type="ECO:0000259" key="3">
    <source>
        <dbReference type="Pfam" id="PF20167"/>
    </source>
</evidence>
<dbReference type="Pfam" id="PF20167">
    <property type="entry name" value="Transposase_32"/>
    <property type="match status" value="1"/>
</dbReference>
<organism evidence="4 5">
    <name type="scientific">Hibiscus syriacus</name>
    <name type="common">Rose of Sharon</name>
    <dbReference type="NCBI Taxonomy" id="106335"/>
    <lineage>
        <taxon>Eukaryota</taxon>
        <taxon>Viridiplantae</taxon>
        <taxon>Streptophyta</taxon>
        <taxon>Embryophyta</taxon>
        <taxon>Tracheophyta</taxon>
        <taxon>Spermatophyta</taxon>
        <taxon>Magnoliopsida</taxon>
        <taxon>eudicotyledons</taxon>
        <taxon>Gunneridae</taxon>
        <taxon>Pentapetalae</taxon>
        <taxon>rosids</taxon>
        <taxon>malvids</taxon>
        <taxon>Malvales</taxon>
        <taxon>Malvaceae</taxon>
        <taxon>Malvoideae</taxon>
        <taxon>Hibiscus</taxon>
    </lineage>
</organism>
<gene>
    <name evidence="4" type="ORF">F3Y22_tig00004777pilonHSYRG00045</name>
</gene>
<name>A0A6A3CG93_HIBSY</name>
<proteinExistence type="predicted"/>
<evidence type="ECO:0000259" key="2">
    <source>
        <dbReference type="Pfam" id="PF03109"/>
    </source>
</evidence>
<keyword evidence="5" id="KW-1185">Reference proteome</keyword>
<accession>A0A6A3CG93</accession>
<dbReference type="Pfam" id="PF03109">
    <property type="entry name" value="ABC1"/>
    <property type="match status" value="1"/>
</dbReference>
<dbReference type="PANTHER" id="PTHR43173:SF12">
    <property type="entry name" value="PROTEIN KINASE SUPERFAMILY PROTEIN"/>
    <property type="match status" value="1"/>
</dbReference>
<dbReference type="InterPro" id="IPR046796">
    <property type="entry name" value="Transposase_32_dom"/>
</dbReference>
<evidence type="ECO:0000313" key="5">
    <source>
        <dbReference type="Proteomes" id="UP000436088"/>
    </source>
</evidence>
<dbReference type="PANTHER" id="PTHR43173">
    <property type="entry name" value="ABC1 FAMILY PROTEIN"/>
    <property type="match status" value="1"/>
</dbReference>
<evidence type="ECO:0000313" key="4">
    <source>
        <dbReference type="EMBL" id="KAE8728213.1"/>
    </source>
</evidence>
<reference evidence="4" key="1">
    <citation type="submission" date="2019-09" db="EMBL/GenBank/DDBJ databases">
        <title>Draft genome information of white flower Hibiscus syriacus.</title>
        <authorList>
            <person name="Kim Y.-M."/>
        </authorList>
    </citation>
    <scope>NUCLEOTIDE SEQUENCE [LARGE SCALE GENOMIC DNA]</scope>
    <source>
        <strain evidence="4">YM2019G1</strain>
    </source>
</reference>
<feature type="domain" description="Putative plant transposon protein" evidence="3">
    <location>
        <begin position="217"/>
        <end position="378"/>
    </location>
</feature>
<dbReference type="SUPFAM" id="SSF56112">
    <property type="entry name" value="Protein kinase-like (PK-like)"/>
    <property type="match status" value="1"/>
</dbReference>
<protein>
    <submittedName>
        <fullName evidence="4">Cytochrome P450 71A26-like</fullName>
    </submittedName>
</protein>
<dbReference type="AlphaFoldDB" id="A0A6A3CG93"/>
<dbReference type="InterPro" id="IPR004147">
    <property type="entry name" value="ABC1_dom"/>
</dbReference>
<feature type="region of interest" description="Disordered" evidence="1">
    <location>
        <begin position="439"/>
        <end position="466"/>
    </location>
</feature>
<evidence type="ECO:0000256" key="1">
    <source>
        <dbReference type="SAM" id="MobiDB-lite"/>
    </source>
</evidence>
<dbReference type="EMBL" id="VEPZ02000278">
    <property type="protein sequence ID" value="KAE8728213.1"/>
    <property type="molecule type" value="Genomic_DNA"/>
</dbReference>
<dbReference type="InterPro" id="IPR051130">
    <property type="entry name" value="Mito_struct-func_regulator"/>
</dbReference>
<comment type="caution">
    <text evidence="4">The sequence shown here is derived from an EMBL/GenBank/DDBJ whole genome shotgun (WGS) entry which is preliminary data.</text>
</comment>
<sequence>MSNNEGINFNMSGLGDGSDLLPFLIFQLHHFTVIASLIVLKGHRFWIRVAQIIGKPDLAPVAWVRKLVTLCDQAPATPFDAVQLVLEKELGRSIGEVFEKFDVNPLGSASIALVYRARLKSDVEDVVVKVQHPGVQDLMITGIRNLQAFSLYMLKTYIKFDLFSVPKEMEKHVSRMMKPRHGFKISRTENSSLSWVFFTDEVDGGFGPDVMDIVTPLNWKKFARHSGSVNALLVKEFYANISKPNQHSIFMRGKQIRFTPSAINRYFYLQDVDNRHATFKNDVDSITYDEILDDLCFANTKWNGRYSVNRECLQLHAKLWNHFLKHKIMPTSHNIIVSLSRLMFLHSIMVSRPIDVGRIIVHQVHEYLGKKASALVFPINHYFVSLRLTYMLYMVTIVNSLVMKRRDNVVEAMFQEILPRVQQNFPGFPDEIFPAFNTEASPEPEKDAVDPPIDEPTPNPHYSETPEYPPTVPIEETPSHVPYPIILLYHVVVDAPKPWLDASILRVMTPVLQSPAQHHYVSVPNEELPVAPRQHYHANHESIYMIALA</sequence>
<dbReference type="Proteomes" id="UP000436088">
    <property type="component" value="Unassembled WGS sequence"/>
</dbReference>
<feature type="domain" description="ABC1 atypical kinase-like" evidence="2">
    <location>
        <begin position="70"/>
        <end position="173"/>
    </location>
</feature>